<organism evidence="2 4">
    <name type="scientific">Adineta ricciae</name>
    <name type="common">Rotifer</name>
    <dbReference type="NCBI Taxonomy" id="249248"/>
    <lineage>
        <taxon>Eukaryota</taxon>
        <taxon>Metazoa</taxon>
        <taxon>Spiralia</taxon>
        <taxon>Gnathifera</taxon>
        <taxon>Rotifera</taxon>
        <taxon>Eurotatoria</taxon>
        <taxon>Bdelloidea</taxon>
        <taxon>Adinetida</taxon>
        <taxon>Adinetidae</taxon>
        <taxon>Adineta</taxon>
    </lineage>
</organism>
<dbReference type="AlphaFoldDB" id="A0A814L1M5"/>
<dbReference type="Proteomes" id="UP000663852">
    <property type="component" value="Unassembled WGS sequence"/>
</dbReference>
<comment type="caution">
    <text evidence="2">The sequence shown here is derived from an EMBL/GenBank/DDBJ whole genome shotgun (WGS) entry which is preliminary data.</text>
</comment>
<keyword evidence="1" id="KW-0812">Transmembrane</keyword>
<dbReference type="EMBL" id="CAJNOJ010000217">
    <property type="protein sequence ID" value="CAF1302392.1"/>
    <property type="molecule type" value="Genomic_DNA"/>
</dbReference>
<keyword evidence="4" id="KW-1185">Reference proteome</keyword>
<evidence type="ECO:0000313" key="3">
    <source>
        <dbReference type="EMBL" id="CAF1302392.1"/>
    </source>
</evidence>
<reference evidence="2" key="1">
    <citation type="submission" date="2021-02" db="EMBL/GenBank/DDBJ databases">
        <authorList>
            <person name="Nowell W R."/>
        </authorList>
    </citation>
    <scope>NUCLEOTIDE SEQUENCE</scope>
</reference>
<keyword evidence="1" id="KW-1133">Transmembrane helix</keyword>
<evidence type="ECO:0000313" key="4">
    <source>
        <dbReference type="Proteomes" id="UP000663828"/>
    </source>
</evidence>
<dbReference type="Gene3D" id="2.60.120.260">
    <property type="entry name" value="Galactose-binding domain-like"/>
    <property type="match status" value="1"/>
</dbReference>
<name>A0A814L1M5_ADIRI</name>
<evidence type="ECO:0000313" key="2">
    <source>
        <dbReference type="EMBL" id="CAF1059793.1"/>
    </source>
</evidence>
<protein>
    <submittedName>
        <fullName evidence="2">Uncharacterized protein</fullName>
    </submittedName>
</protein>
<sequence>MITKSIQDPSPVEVLETQSINSEICIKTTVARSKTSYVDRRKIRKFSFVILWTTVTVFIVLLAILLVTNAKHSVTETTTVITPTAVSTTALSSSAISAPTTTGMASQLQLVSADGTIRGVYNTTVGASSTASTAGTGVGQYTANDPPANACDNDTSTKYLNLGSCNQTDNSSLCGLNTGFYLELQRGSSLVTGIQSCTANDSSERDPLVVSLEGSNLSGTNLTLGTSWSLIYNGTSGLDTDPGRSSCGSIQSINNSVQYKSYRFLVFGKRSTSNSVQYSEVRLFGY</sequence>
<keyword evidence="1" id="KW-0472">Membrane</keyword>
<dbReference type="EMBL" id="CAJNOR010001028">
    <property type="protein sequence ID" value="CAF1059793.1"/>
    <property type="molecule type" value="Genomic_DNA"/>
</dbReference>
<evidence type="ECO:0000256" key="1">
    <source>
        <dbReference type="SAM" id="Phobius"/>
    </source>
</evidence>
<accession>A0A814L1M5</accession>
<dbReference type="Proteomes" id="UP000663828">
    <property type="component" value="Unassembled WGS sequence"/>
</dbReference>
<proteinExistence type="predicted"/>
<feature type="transmembrane region" description="Helical" evidence="1">
    <location>
        <begin position="46"/>
        <end position="67"/>
    </location>
</feature>
<gene>
    <name evidence="3" type="ORF">EDS130_LOCUS30681</name>
    <name evidence="2" type="ORF">XAT740_LOCUS16222</name>
</gene>